<dbReference type="PANTHER" id="PTHR10746">
    <property type="entry name" value="50S RIBOSOMAL PROTEIN L4"/>
    <property type="match status" value="1"/>
</dbReference>
<dbReference type="NCBIfam" id="TIGR03953">
    <property type="entry name" value="rplD_bact"/>
    <property type="match status" value="1"/>
</dbReference>
<comment type="subunit">
    <text evidence="5">Part of the 50S ribosomal subunit.</text>
</comment>
<feature type="region of interest" description="Disordered" evidence="6">
    <location>
        <begin position="44"/>
        <end position="73"/>
    </location>
</feature>
<dbReference type="GO" id="GO:0005840">
    <property type="term" value="C:ribosome"/>
    <property type="evidence" value="ECO:0007669"/>
    <property type="project" value="UniProtKB-KW"/>
</dbReference>
<dbReference type="Gene3D" id="3.40.1370.10">
    <property type="match status" value="1"/>
</dbReference>
<comment type="function">
    <text evidence="5">One of the primary rRNA binding proteins, this protein initially binds near the 5'-end of the 23S rRNA. It is important during the early stages of 50S assembly. It makes multiple contacts with different domains of the 23S rRNA in the assembled 50S subunit and ribosome.</text>
</comment>
<evidence type="ECO:0000256" key="4">
    <source>
        <dbReference type="ARBA" id="ARBA00035244"/>
    </source>
</evidence>
<dbReference type="EMBL" id="FTNM01000001">
    <property type="protein sequence ID" value="SIQ57137.1"/>
    <property type="molecule type" value="Genomic_DNA"/>
</dbReference>
<dbReference type="Pfam" id="PF00573">
    <property type="entry name" value="Ribosomal_L4"/>
    <property type="match status" value="1"/>
</dbReference>
<dbReference type="InterPro" id="IPR002136">
    <property type="entry name" value="Ribosomal_uL4"/>
</dbReference>
<dbReference type="GO" id="GO:0003735">
    <property type="term" value="F:structural constituent of ribosome"/>
    <property type="evidence" value="ECO:0007669"/>
    <property type="project" value="InterPro"/>
</dbReference>
<evidence type="ECO:0000256" key="6">
    <source>
        <dbReference type="SAM" id="MobiDB-lite"/>
    </source>
</evidence>
<dbReference type="InterPro" id="IPR023574">
    <property type="entry name" value="Ribosomal_uL4_dom_sf"/>
</dbReference>
<dbReference type="AlphaFoldDB" id="A0A1N6TV52"/>
<accession>A0A1N6TV52</accession>
<evidence type="ECO:0000256" key="2">
    <source>
        <dbReference type="ARBA" id="ARBA00022980"/>
    </source>
</evidence>
<dbReference type="SUPFAM" id="SSF52166">
    <property type="entry name" value="Ribosomal protein L4"/>
    <property type="match status" value="1"/>
</dbReference>
<evidence type="ECO:0000256" key="1">
    <source>
        <dbReference type="ARBA" id="ARBA00010528"/>
    </source>
</evidence>
<dbReference type="GO" id="GO:0019843">
    <property type="term" value="F:rRNA binding"/>
    <property type="evidence" value="ECO:0007669"/>
    <property type="project" value="UniProtKB-UniRule"/>
</dbReference>
<gene>
    <name evidence="5" type="primary">rplD</name>
    <name evidence="7" type="ORF">SAMN05421545_0523</name>
</gene>
<name>A0A1N6TV52_9BACT</name>
<keyword evidence="3 5" id="KW-0687">Ribonucleoprotein</keyword>
<dbReference type="OrthoDB" id="9803201at2"/>
<dbReference type="HAMAP" id="MF_01328_B">
    <property type="entry name" value="Ribosomal_uL4_B"/>
    <property type="match status" value="1"/>
</dbReference>
<keyword evidence="8" id="KW-1185">Reference proteome</keyword>
<dbReference type="Proteomes" id="UP000185924">
    <property type="component" value="Unassembled WGS sequence"/>
</dbReference>
<keyword evidence="2 5" id="KW-0689">Ribosomal protein</keyword>
<organism evidence="7 8">
    <name type="scientific">Pontibacter lucknowensis</name>
    <dbReference type="NCBI Taxonomy" id="1077936"/>
    <lineage>
        <taxon>Bacteria</taxon>
        <taxon>Pseudomonadati</taxon>
        <taxon>Bacteroidota</taxon>
        <taxon>Cytophagia</taxon>
        <taxon>Cytophagales</taxon>
        <taxon>Hymenobacteraceae</taxon>
        <taxon>Pontibacter</taxon>
    </lineage>
</organism>
<keyword evidence="5" id="KW-0699">rRNA-binding</keyword>
<dbReference type="STRING" id="1077936.SAMN05421545_0523"/>
<dbReference type="RefSeq" id="WP_076420880.1">
    <property type="nucleotide sequence ID" value="NZ_FTNM01000001.1"/>
</dbReference>
<proteinExistence type="inferred from homology"/>
<sequence>MELSVLNIKGEDTGRKVTLSDAVFGATPNEHAMYLDVKQYLANQRQGTHKSKERNEVAGSTKKIKKQKGTGGARAGSLKAPLFVGGGRVFGPKPRNYSFKLNKKLKEVARASALSLLVKDNKVSLVEAFTFEAPKTKEFKSMLSNLKVEGKTLLVIPAVDKNVVLSGRNLNKVKISTASDLNTYDLLNTDRVLLVEDSVNIIENLLSA</sequence>
<dbReference type="GO" id="GO:0006412">
    <property type="term" value="P:translation"/>
    <property type="evidence" value="ECO:0007669"/>
    <property type="project" value="UniProtKB-UniRule"/>
</dbReference>
<comment type="similarity">
    <text evidence="1 5">Belongs to the universal ribosomal protein uL4 family.</text>
</comment>
<comment type="function">
    <text evidence="5">Forms part of the polypeptide exit tunnel.</text>
</comment>
<dbReference type="InterPro" id="IPR013005">
    <property type="entry name" value="Ribosomal_uL4-like"/>
</dbReference>
<keyword evidence="5" id="KW-0694">RNA-binding</keyword>
<evidence type="ECO:0000313" key="7">
    <source>
        <dbReference type="EMBL" id="SIQ57137.1"/>
    </source>
</evidence>
<reference evidence="8" key="1">
    <citation type="submission" date="2017-01" db="EMBL/GenBank/DDBJ databases">
        <authorList>
            <person name="Varghese N."/>
            <person name="Submissions S."/>
        </authorList>
    </citation>
    <scope>NUCLEOTIDE SEQUENCE [LARGE SCALE GENOMIC DNA]</scope>
    <source>
        <strain evidence="8">DM9</strain>
    </source>
</reference>
<dbReference type="PANTHER" id="PTHR10746:SF6">
    <property type="entry name" value="LARGE RIBOSOMAL SUBUNIT PROTEIN UL4M"/>
    <property type="match status" value="1"/>
</dbReference>
<evidence type="ECO:0000313" key="8">
    <source>
        <dbReference type="Proteomes" id="UP000185924"/>
    </source>
</evidence>
<dbReference type="GO" id="GO:1990904">
    <property type="term" value="C:ribonucleoprotein complex"/>
    <property type="evidence" value="ECO:0007669"/>
    <property type="project" value="UniProtKB-KW"/>
</dbReference>
<evidence type="ECO:0000256" key="5">
    <source>
        <dbReference type="HAMAP-Rule" id="MF_01328"/>
    </source>
</evidence>
<protein>
    <recommendedName>
        <fullName evidence="4 5">Large ribosomal subunit protein uL4</fullName>
    </recommendedName>
</protein>
<evidence type="ECO:0000256" key="3">
    <source>
        <dbReference type="ARBA" id="ARBA00023274"/>
    </source>
</evidence>